<gene>
    <name evidence="3" type="ORF">COCNU_11G000450</name>
</gene>
<feature type="compositionally biased region" description="Pro residues" evidence="2">
    <location>
        <begin position="1"/>
        <end position="12"/>
    </location>
</feature>
<dbReference type="Proteomes" id="UP000797356">
    <property type="component" value="Chromosome 11"/>
</dbReference>
<dbReference type="GO" id="GO:0017148">
    <property type="term" value="P:negative regulation of translation"/>
    <property type="evidence" value="ECO:0007669"/>
    <property type="project" value="TreeGrafter"/>
</dbReference>
<evidence type="ECO:0000256" key="1">
    <source>
        <dbReference type="ARBA" id="ARBA00010080"/>
    </source>
</evidence>
<feature type="region of interest" description="Disordered" evidence="2">
    <location>
        <begin position="596"/>
        <end position="642"/>
    </location>
</feature>
<feature type="region of interest" description="Disordered" evidence="2">
    <location>
        <begin position="241"/>
        <end position="263"/>
    </location>
</feature>
<reference evidence="3" key="2">
    <citation type="submission" date="2019-07" db="EMBL/GenBank/DDBJ databases">
        <authorList>
            <person name="Yang Y."/>
            <person name="Bocs S."/>
            <person name="Baudouin L."/>
        </authorList>
    </citation>
    <scope>NUCLEOTIDE SEQUENCE</scope>
    <source>
        <tissue evidence="3">Spear leaf of Hainan Tall coconut</tissue>
    </source>
</reference>
<dbReference type="InterPro" id="IPR011990">
    <property type="entry name" value="TPR-like_helical_dom_sf"/>
</dbReference>
<name>A0A8K0N8V8_COCNU</name>
<accession>A0A8K0N8V8</accession>
<evidence type="ECO:0000313" key="3">
    <source>
        <dbReference type="EMBL" id="KAG1363218.1"/>
    </source>
</evidence>
<evidence type="ECO:0000313" key="4">
    <source>
        <dbReference type="Proteomes" id="UP000797356"/>
    </source>
</evidence>
<protein>
    <submittedName>
        <fullName evidence="3">CCR4-NOT transcription complex subunit 10</fullName>
    </submittedName>
</protein>
<dbReference type="GO" id="GO:0006402">
    <property type="term" value="P:mRNA catabolic process"/>
    <property type="evidence" value="ECO:0007669"/>
    <property type="project" value="TreeGrafter"/>
</dbReference>
<feature type="region of interest" description="Disordered" evidence="2">
    <location>
        <begin position="1"/>
        <end position="28"/>
    </location>
</feature>
<dbReference type="EMBL" id="CM017882">
    <property type="protein sequence ID" value="KAG1363218.1"/>
    <property type="molecule type" value="Genomic_DNA"/>
</dbReference>
<organism evidence="3 4">
    <name type="scientific">Cocos nucifera</name>
    <name type="common">Coconut palm</name>
    <dbReference type="NCBI Taxonomy" id="13894"/>
    <lineage>
        <taxon>Eukaryota</taxon>
        <taxon>Viridiplantae</taxon>
        <taxon>Streptophyta</taxon>
        <taxon>Embryophyta</taxon>
        <taxon>Tracheophyta</taxon>
        <taxon>Spermatophyta</taxon>
        <taxon>Magnoliopsida</taxon>
        <taxon>Liliopsida</taxon>
        <taxon>Arecaceae</taxon>
        <taxon>Arecoideae</taxon>
        <taxon>Cocoseae</taxon>
        <taxon>Attaleinae</taxon>
        <taxon>Cocos</taxon>
    </lineage>
</organism>
<feature type="compositionally biased region" description="Polar residues" evidence="2">
    <location>
        <begin position="241"/>
        <end position="255"/>
    </location>
</feature>
<dbReference type="SMART" id="SM00028">
    <property type="entry name" value="TPR"/>
    <property type="match status" value="3"/>
</dbReference>
<dbReference type="InterPro" id="IPR019734">
    <property type="entry name" value="TPR_rpt"/>
</dbReference>
<sequence length="856" mass="93027">MDAREPPPPLPPVSTGAGGNDGPANEDGLLSDAERLANEAAVLFHSRRFSECIDILNQLLQKKGDDPKVLHNIAVTEFFCDGCSDPGKLLDVLNKVKKRSEDLVRASVEQMEVGSNISSSTTSGSKVNSTVLPQLLAPNTGNIIHADDYDTSVVVLNIAVILYHLHEYALALSVLQPLYQNIEPIDEATALHVCLLLLDVALACQDASKAADVIQYLEKSFGIRHMINQADNGSITQHLSNQGSKVSVTSNTTGPDASGSDYGVSANVSENALTRTLSDDALEYETLFSTWDAGTQNLGRPVSNDSSNSSADRAASATELKLNLHLYKVRLLLLTRNLKAAKREVKLAMNVARCRDSSTALLLKAQLEYCRGNHRKAMKLLMMSSNRTEAGMLSMFGNNLGCIYHWLGKHNISTLSFCRALKSSMLLGPEKPPKLSTFSQDKSLVTLYNCGLQYLACGKPLVAARCFNKARSFFSNRPLMWLRFAECCLSALEKGLLQPSGASSSGGEEVKVHVVGTGRWRQLVIDEKNLKYRCSDGPGEFVAISPDGRFRLSLPFARQCLLNALYLLNNFELTKSGASNSKKEDDGDQAISLLGADSSSHRNASSRDSKASNATPASSPAGANGDSKEVKGGTSSSSPLQSSVTAYEDTCKKVNNLIKQAVLGDLAYVELSLENPLKALAAAKALQQLPDCSRIYDFLSHVYAAEALCHLNRPKEAAEHLLVYISDENEVQFPYGDEDRDIWRIEKGGEGEELNGHLNAKTSLEEPQGMVLLKPEEARGVLYVNLATMSIMQGNQEQASRFAKEALSALPNNPRAILAAIYVDLLLGRARDALVKLKQCRHARFFPSSVKLRSTC</sequence>
<dbReference type="PANTHER" id="PTHR12979:SF5">
    <property type="entry name" value="CCR4-NOT TRANSCRIPTION COMPLEX SUBUNIT 10"/>
    <property type="match status" value="1"/>
</dbReference>
<dbReference type="GO" id="GO:0030014">
    <property type="term" value="C:CCR4-NOT complex"/>
    <property type="evidence" value="ECO:0007669"/>
    <property type="project" value="InterPro"/>
</dbReference>
<comment type="similarity">
    <text evidence="1">Belongs to the CNOT10 family.</text>
</comment>
<keyword evidence="4" id="KW-1185">Reference proteome</keyword>
<evidence type="ECO:0000256" key="2">
    <source>
        <dbReference type="SAM" id="MobiDB-lite"/>
    </source>
</evidence>
<dbReference type="AlphaFoldDB" id="A0A8K0N8V8"/>
<dbReference type="Gene3D" id="1.25.40.10">
    <property type="entry name" value="Tetratricopeptide repeat domain"/>
    <property type="match status" value="3"/>
</dbReference>
<dbReference type="InterPro" id="IPR039740">
    <property type="entry name" value="CNOT10"/>
</dbReference>
<comment type="caution">
    <text evidence="3">The sequence shown here is derived from an EMBL/GenBank/DDBJ whole genome shotgun (WGS) entry which is preliminary data.</text>
</comment>
<proteinExistence type="inferred from homology"/>
<dbReference type="PANTHER" id="PTHR12979">
    <property type="entry name" value="CCR4-NOT TRANSCRIPTION COMPLEX SUBUNIT 10"/>
    <property type="match status" value="1"/>
</dbReference>
<dbReference type="OrthoDB" id="25157at2759"/>
<dbReference type="SUPFAM" id="SSF48452">
    <property type="entry name" value="TPR-like"/>
    <property type="match status" value="2"/>
</dbReference>
<reference evidence="3" key="1">
    <citation type="journal article" date="2017" name="Gigascience">
        <title>The genome draft of coconut (Cocos nucifera).</title>
        <authorList>
            <person name="Xiao Y."/>
            <person name="Xu P."/>
            <person name="Fan H."/>
            <person name="Baudouin L."/>
            <person name="Xia W."/>
            <person name="Bocs S."/>
            <person name="Xu J."/>
            <person name="Li Q."/>
            <person name="Guo A."/>
            <person name="Zhou L."/>
            <person name="Li J."/>
            <person name="Wu Y."/>
            <person name="Ma Z."/>
            <person name="Armero A."/>
            <person name="Issali A.E."/>
            <person name="Liu N."/>
            <person name="Peng M."/>
            <person name="Yang Y."/>
        </authorList>
    </citation>
    <scope>NUCLEOTIDE SEQUENCE</scope>
    <source>
        <tissue evidence="3">Spear leaf of Hainan Tall coconut</tissue>
    </source>
</reference>